<name>A0A812NIM1_SYMPI</name>
<keyword evidence="8" id="KW-0375">Hydrogen ion transport</keyword>
<dbReference type="GO" id="GO:0046961">
    <property type="term" value="F:proton-transporting ATPase activity, rotational mechanism"/>
    <property type="evidence" value="ECO:0007669"/>
    <property type="project" value="InterPro"/>
</dbReference>
<dbReference type="OrthoDB" id="10264220at2759"/>
<dbReference type="Pfam" id="PF01496">
    <property type="entry name" value="V_ATPase_I"/>
    <property type="match status" value="1"/>
</dbReference>
<evidence type="ECO:0000256" key="4">
    <source>
        <dbReference type="ARBA" id="ARBA00022692"/>
    </source>
</evidence>
<gene>
    <name evidence="9" type="primary">STV1</name>
    <name evidence="9" type="ORF">SPIL2461_LOCUS6993</name>
</gene>
<evidence type="ECO:0000313" key="9">
    <source>
        <dbReference type="EMBL" id="CAE7308736.1"/>
    </source>
</evidence>
<comment type="caution">
    <text evidence="9">The sequence shown here is derived from an EMBL/GenBank/DDBJ whole genome shotgun (WGS) entry which is preliminary data.</text>
</comment>
<keyword evidence="10" id="KW-1185">Reference proteome</keyword>
<evidence type="ECO:0000256" key="1">
    <source>
        <dbReference type="ARBA" id="ARBA00004141"/>
    </source>
</evidence>
<evidence type="ECO:0000256" key="8">
    <source>
        <dbReference type="RuleBase" id="RU361189"/>
    </source>
</evidence>
<keyword evidence="6 8" id="KW-0406">Ion transport</keyword>
<evidence type="ECO:0000256" key="5">
    <source>
        <dbReference type="ARBA" id="ARBA00022989"/>
    </source>
</evidence>
<evidence type="ECO:0000313" key="10">
    <source>
        <dbReference type="Proteomes" id="UP000649617"/>
    </source>
</evidence>
<comment type="subcellular location">
    <subcellularLocation>
        <location evidence="1">Membrane</location>
        <topology evidence="1">Multi-pass membrane protein</topology>
    </subcellularLocation>
</comment>
<evidence type="ECO:0000256" key="6">
    <source>
        <dbReference type="ARBA" id="ARBA00023065"/>
    </source>
</evidence>
<protein>
    <recommendedName>
        <fullName evidence="8">V-type proton ATPase subunit a</fullName>
    </recommendedName>
</protein>
<dbReference type="AlphaFoldDB" id="A0A812NIM1"/>
<accession>A0A812NIM1</accession>
<reference evidence="9" key="1">
    <citation type="submission" date="2021-02" db="EMBL/GenBank/DDBJ databases">
        <authorList>
            <person name="Dougan E. K."/>
            <person name="Rhodes N."/>
            <person name="Thang M."/>
            <person name="Chan C."/>
        </authorList>
    </citation>
    <scope>NUCLEOTIDE SEQUENCE</scope>
</reference>
<sequence length="151" mass="17110">MVVIHFSIPSSFPAPEQTTAAGDKFDFSDCLVHQVIETIEFVLGTVSHTASYLRLWALSLAHQQLSSVFFNLILLTGMSMPLPLNILAVYVCFGLWFAVTLAILGGMDVMECFLHTLRLHWVEFQSKFFKADGRAFQPFEHRTILEQYIHG</sequence>
<keyword evidence="7 8" id="KW-0472">Membrane</keyword>
<comment type="function">
    <text evidence="8">Essential component of the vacuolar proton pump (V-ATPase), a multimeric enzyme that catalyzes the translocation of protons across the membranes. Required for assembly and activity of the V-ATPase.</text>
</comment>
<dbReference type="GO" id="GO:0016471">
    <property type="term" value="C:vacuolar proton-transporting V-type ATPase complex"/>
    <property type="evidence" value="ECO:0007669"/>
    <property type="project" value="TreeGrafter"/>
</dbReference>
<keyword evidence="5 8" id="KW-1133">Transmembrane helix</keyword>
<organism evidence="9 10">
    <name type="scientific">Symbiodinium pilosum</name>
    <name type="common">Dinoflagellate</name>
    <dbReference type="NCBI Taxonomy" id="2952"/>
    <lineage>
        <taxon>Eukaryota</taxon>
        <taxon>Sar</taxon>
        <taxon>Alveolata</taxon>
        <taxon>Dinophyceae</taxon>
        <taxon>Suessiales</taxon>
        <taxon>Symbiodiniaceae</taxon>
        <taxon>Symbiodinium</taxon>
    </lineage>
</organism>
<keyword evidence="4 8" id="KW-0812">Transmembrane</keyword>
<comment type="caution">
    <text evidence="8">Lacks conserved residue(s) required for the propagation of feature annotation.</text>
</comment>
<dbReference type="GO" id="GO:0051117">
    <property type="term" value="F:ATPase binding"/>
    <property type="evidence" value="ECO:0007669"/>
    <property type="project" value="TreeGrafter"/>
</dbReference>
<dbReference type="GO" id="GO:0007035">
    <property type="term" value="P:vacuolar acidification"/>
    <property type="evidence" value="ECO:0007669"/>
    <property type="project" value="TreeGrafter"/>
</dbReference>
<feature type="transmembrane region" description="Helical" evidence="8">
    <location>
        <begin position="87"/>
        <end position="107"/>
    </location>
</feature>
<dbReference type="PANTHER" id="PTHR11629">
    <property type="entry name" value="VACUOLAR PROTON ATPASES"/>
    <property type="match status" value="1"/>
</dbReference>
<dbReference type="PANTHER" id="PTHR11629:SF63">
    <property type="entry name" value="V-TYPE PROTON ATPASE SUBUNIT A"/>
    <property type="match status" value="1"/>
</dbReference>
<proteinExistence type="inferred from homology"/>
<dbReference type="EMBL" id="CAJNIZ010010957">
    <property type="protein sequence ID" value="CAE7308736.1"/>
    <property type="molecule type" value="Genomic_DNA"/>
</dbReference>
<comment type="similarity">
    <text evidence="2 8">Belongs to the V-ATPase 116 kDa subunit family.</text>
</comment>
<dbReference type="Proteomes" id="UP000649617">
    <property type="component" value="Unassembled WGS sequence"/>
</dbReference>
<keyword evidence="3 8" id="KW-0813">Transport</keyword>
<evidence type="ECO:0000256" key="2">
    <source>
        <dbReference type="ARBA" id="ARBA00009904"/>
    </source>
</evidence>
<evidence type="ECO:0000256" key="7">
    <source>
        <dbReference type="ARBA" id="ARBA00023136"/>
    </source>
</evidence>
<evidence type="ECO:0000256" key="3">
    <source>
        <dbReference type="ARBA" id="ARBA00022448"/>
    </source>
</evidence>
<dbReference type="InterPro" id="IPR002490">
    <property type="entry name" value="V-ATPase_116kDa_su"/>
</dbReference>
<dbReference type="GO" id="GO:0033179">
    <property type="term" value="C:proton-transporting V-type ATPase, V0 domain"/>
    <property type="evidence" value="ECO:0007669"/>
    <property type="project" value="InterPro"/>
</dbReference>